<dbReference type="AlphaFoldDB" id="A0A1V2H0H5"/>
<dbReference type="Proteomes" id="UP000188879">
    <property type="component" value="Unassembled WGS sequence"/>
</dbReference>
<dbReference type="InterPro" id="IPR025870">
    <property type="entry name" value="Glyoxalase-like_dom"/>
</dbReference>
<protein>
    <recommendedName>
        <fullName evidence="1">Glyoxalase-like domain-containing protein</fullName>
    </recommendedName>
</protein>
<keyword evidence="3" id="KW-1185">Reference proteome</keyword>
<dbReference type="PANTHER" id="PTHR40265:SF1">
    <property type="entry name" value="GLYOXALASE-LIKE DOMAIN-CONTAINING PROTEIN"/>
    <property type="match status" value="1"/>
</dbReference>
<evidence type="ECO:0000313" key="3">
    <source>
        <dbReference type="Proteomes" id="UP000188879"/>
    </source>
</evidence>
<sequence length="281" mass="29631">MTSVLQPAIDHVVIHVGGALDEAAAQYQRLGFQLTERGHHSLGSSNNLAIFGTDYLELLGYEPARATQRAELWQMPIGLGGLVFKPPGDAGFRDRVIAAGVPAGESREFTRPVALPDGSAPEAHFRVTHLDGSVAFGGRVFFCHHFTPELVWRPEWQKQPNGVTAVAEFGIVSADPDKSVAPYRKLFGDAAIVTVPGGQAIQTPQARVLVLQPDAARAIWGEALPPLPADGAELMVALTFRADLAAARAALAGGGVPFVEAGGRLLVAASETFGLAIAFAE</sequence>
<comment type="caution">
    <text evidence="2">The sequence shown here is derived from an EMBL/GenBank/DDBJ whole genome shotgun (WGS) entry which is preliminary data.</text>
</comment>
<proteinExistence type="predicted"/>
<name>A0A1V2H0H5_9PROT</name>
<dbReference type="Pfam" id="PF13468">
    <property type="entry name" value="Glyoxalase_3"/>
    <property type="match status" value="1"/>
</dbReference>
<dbReference type="InterPro" id="IPR029068">
    <property type="entry name" value="Glyas_Bleomycin-R_OHBP_Dase"/>
</dbReference>
<dbReference type="Gene3D" id="3.10.180.10">
    <property type="entry name" value="2,3-Dihydroxybiphenyl 1,2-Dioxygenase, domain 1"/>
    <property type="match status" value="2"/>
</dbReference>
<evidence type="ECO:0000313" key="2">
    <source>
        <dbReference type="EMBL" id="ONG51337.1"/>
    </source>
</evidence>
<dbReference type="SUPFAM" id="SSF54593">
    <property type="entry name" value="Glyoxalase/Bleomycin resistance protein/Dihydroxybiphenyl dioxygenase"/>
    <property type="match status" value="1"/>
</dbReference>
<evidence type="ECO:0000259" key="1">
    <source>
        <dbReference type="Pfam" id="PF13468"/>
    </source>
</evidence>
<reference evidence="2 3" key="1">
    <citation type="submission" date="2016-10" db="EMBL/GenBank/DDBJ databases">
        <title>Draft Genome sequence of Roseomonas sp. strain M3.</title>
        <authorList>
            <person name="Subhash Y."/>
            <person name="Lee S."/>
        </authorList>
    </citation>
    <scope>NUCLEOTIDE SEQUENCE [LARGE SCALE GENOMIC DNA]</scope>
    <source>
        <strain evidence="2 3">M3</strain>
    </source>
</reference>
<dbReference type="OrthoDB" id="9812467at2"/>
<organism evidence="2 3">
    <name type="scientific">Teichococcus deserti</name>
    <dbReference type="NCBI Taxonomy" id="1817963"/>
    <lineage>
        <taxon>Bacteria</taxon>
        <taxon>Pseudomonadati</taxon>
        <taxon>Pseudomonadota</taxon>
        <taxon>Alphaproteobacteria</taxon>
        <taxon>Acetobacterales</taxon>
        <taxon>Roseomonadaceae</taxon>
        <taxon>Roseomonas</taxon>
    </lineage>
</organism>
<dbReference type="PANTHER" id="PTHR40265">
    <property type="entry name" value="BLL2707 PROTEIN"/>
    <property type="match status" value="1"/>
</dbReference>
<dbReference type="EMBL" id="MLCO01000167">
    <property type="protein sequence ID" value="ONG51337.1"/>
    <property type="molecule type" value="Genomic_DNA"/>
</dbReference>
<gene>
    <name evidence="2" type="ORF">BKE38_16225</name>
</gene>
<accession>A0A1V2H0H5</accession>
<dbReference type="RefSeq" id="WP_076958373.1">
    <property type="nucleotide sequence ID" value="NZ_MLCO01000167.1"/>
</dbReference>
<feature type="domain" description="Glyoxalase-like" evidence="1">
    <location>
        <begin position="9"/>
        <end position="186"/>
    </location>
</feature>